<dbReference type="RefSeq" id="WP_311513464.1">
    <property type="nucleotide sequence ID" value="NZ_JAVREP010000016.1"/>
</dbReference>
<gene>
    <name evidence="1" type="ORF">RM479_20875</name>
</gene>
<dbReference type="Proteomes" id="UP001183390">
    <property type="component" value="Unassembled WGS sequence"/>
</dbReference>
<evidence type="ECO:0000313" key="2">
    <source>
        <dbReference type="Proteomes" id="UP001183390"/>
    </source>
</evidence>
<organism evidence="1 2">
    <name type="scientific">Nocardiopsis lambiniae</name>
    <dbReference type="NCBI Taxonomy" id="3075539"/>
    <lineage>
        <taxon>Bacteria</taxon>
        <taxon>Bacillati</taxon>
        <taxon>Actinomycetota</taxon>
        <taxon>Actinomycetes</taxon>
        <taxon>Streptosporangiales</taxon>
        <taxon>Nocardiopsidaceae</taxon>
        <taxon>Nocardiopsis</taxon>
    </lineage>
</organism>
<comment type="caution">
    <text evidence="1">The sequence shown here is derived from an EMBL/GenBank/DDBJ whole genome shotgun (WGS) entry which is preliminary data.</text>
</comment>
<proteinExistence type="predicted"/>
<protein>
    <submittedName>
        <fullName evidence="1">Uncharacterized protein</fullName>
    </submittedName>
</protein>
<evidence type="ECO:0000313" key="1">
    <source>
        <dbReference type="EMBL" id="MDT0330881.1"/>
    </source>
</evidence>
<keyword evidence="2" id="KW-1185">Reference proteome</keyword>
<sequence length="106" mass="12052">MNTLTAPTALEHLDALLRQDCIRPLPDVDGDDLAFLHIDCVSISATGERYTLEHFDDEGNCLRTIQCSHEQIFEVADLVRAYRDQPHAHGREKARPCLRLVKGQQR</sequence>
<reference evidence="2" key="1">
    <citation type="submission" date="2023-07" db="EMBL/GenBank/DDBJ databases">
        <title>30 novel species of actinomycetes from the DSMZ collection.</title>
        <authorList>
            <person name="Nouioui I."/>
        </authorList>
    </citation>
    <scope>NUCLEOTIDE SEQUENCE [LARGE SCALE GENOMIC DNA]</scope>
    <source>
        <strain evidence="2">DSM 44743</strain>
    </source>
</reference>
<dbReference type="EMBL" id="JAVREP010000016">
    <property type="protein sequence ID" value="MDT0330881.1"/>
    <property type="molecule type" value="Genomic_DNA"/>
</dbReference>
<accession>A0ABU2MF62</accession>
<name>A0ABU2MF62_9ACTN</name>